<gene>
    <name evidence="2" type="ORF">VF724_19210</name>
</gene>
<dbReference type="InterPro" id="IPR052944">
    <property type="entry name" value="Sporulation_related"/>
</dbReference>
<accession>A0ABU5ZMN5</accession>
<protein>
    <submittedName>
        <fullName evidence="2">Outer membrane lipoprotein carrier protein LolA</fullName>
    </submittedName>
</protein>
<dbReference type="PANTHER" id="PTHR37507">
    <property type="entry name" value="SPORULATION PROTEIN YDCC"/>
    <property type="match status" value="1"/>
</dbReference>
<keyword evidence="3" id="KW-1185">Reference proteome</keyword>
<dbReference type="RefSeq" id="WP_371755891.1">
    <property type="nucleotide sequence ID" value="NZ_JAYJLD010000049.1"/>
</dbReference>
<dbReference type="PROSITE" id="PS51257">
    <property type="entry name" value="PROKAR_LIPOPROTEIN"/>
    <property type="match status" value="1"/>
</dbReference>
<keyword evidence="2" id="KW-0449">Lipoprotein</keyword>
<dbReference type="InterPro" id="IPR004564">
    <property type="entry name" value="OM_lipoprot_carrier_LolA-like"/>
</dbReference>
<name>A0ABU5ZMN5_9BACL</name>
<organism evidence="2 3">
    <name type="scientific">Ferviditalea candida</name>
    <dbReference type="NCBI Taxonomy" id="3108399"/>
    <lineage>
        <taxon>Bacteria</taxon>
        <taxon>Bacillati</taxon>
        <taxon>Bacillota</taxon>
        <taxon>Bacilli</taxon>
        <taxon>Bacillales</taxon>
        <taxon>Paenibacillaceae</taxon>
        <taxon>Ferviditalea</taxon>
    </lineage>
</organism>
<dbReference type="EMBL" id="JAYJLD010000049">
    <property type="protein sequence ID" value="MEB3103763.1"/>
    <property type="molecule type" value="Genomic_DNA"/>
</dbReference>
<feature type="compositionally biased region" description="Low complexity" evidence="1">
    <location>
        <begin position="242"/>
        <end position="259"/>
    </location>
</feature>
<dbReference type="PANTHER" id="PTHR37507:SF2">
    <property type="entry name" value="SPORULATION PROTEIN YDCC"/>
    <property type="match status" value="1"/>
</dbReference>
<feature type="region of interest" description="Disordered" evidence="1">
    <location>
        <begin position="222"/>
        <end position="261"/>
    </location>
</feature>
<comment type="caution">
    <text evidence="2">The sequence shown here is derived from an EMBL/GenBank/DDBJ whole genome shotgun (WGS) entry which is preliminary data.</text>
</comment>
<evidence type="ECO:0000313" key="3">
    <source>
        <dbReference type="Proteomes" id="UP001310386"/>
    </source>
</evidence>
<evidence type="ECO:0000313" key="2">
    <source>
        <dbReference type="EMBL" id="MEB3103763.1"/>
    </source>
</evidence>
<dbReference type="CDD" id="cd16325">
    <property type="entry name" value="LolA"/>
    <property type="match status" value="1"/>
</dbReference>
<dbReference type="Gene3D" id="2.50.20.10">
    <property type="entry name" value="Lipoprotein localisation LolA/LolB/LppX"/>
    <property type="match status" value="1"/>
</dbReference>
<reference evidence="2" key="1">
    <citation type="submission" date="2023-12" db="EMBL/GenBank/DDBJ databases">
        <title>Fervidustalea candida gen. nov., sp. nov., a novel member of the family Paenibacillaceae isolated from a geothermal area.</title>
        <authorList>
            <person name="Li W.-J."/>
            <person name="Jiao J.-Y."/>
            <person name="Chen Y."/>
        </authorList>
    </citation>
    <scope>NUCLEOTIDE SEQUENCE</scope>
    <source>
        <strain evidence="2">SYSU GA230002</strain>
    </source>
</reference>
<proteinExistence type="predicted"/>
<sequence length="370" mass="40678">MRRVMGIAAVMLIGIALLAGCGGKKDANSVVKELDQNVTKMESYKGEGTMVLHTGQQPLKYNVEVWYQNPHYYRVALTNEAKDVTQIVLRNDEGVFVLTPHLNKSFRFQSDWPEKQGQVYLYQSLAKSIVNDTNRQFAAENKAYVFDVAANYQNSSLVRQKIWLDKNNYAPQRVEVSDPDGNVLVEVSFDSFKFNANFEKDSFDMQRNMTASNLQSMAAMVPADGGSGKAAGDQSQATAQANTKTNSQASSQSSSSKNQGFGVIEPAYTPMGVALKDMKDLKLGDQAGVMLRYEGNYHYSLMEARPEAQTVTAMNGNIVDLGERIGVLLGDQMKTLAWTTGGVEFRLTSGDLPVSEMVNIAKSVEGQIGK</sequence>
<evidence type="ECO:0000256" key="1">
    <source>
        <dbReference type="SAM" id="MobiDB-lite"/>
    </source>
</evidence>
<dbReference type="SUPFAM" id="SSF89392">
    <property type="entry name" value="Prokaryotic lipoproteins and lipoprotein localization factors"/>
    <property type="match status" value="1"/>
</dbReference>
<dbReference type="InterPro" id="IPR029046">
    <property type="entry name" value="LolA/LolB/LppX"/>
</dbReference>
<dbReference type="Proteomes" id="UP001310386">
    <property type="component" value="Unassembled WGS sequence"/>
</dbReference>